<evidence type="ECO:0000256" key="1">
    <source>
        <dbReference type="ARBA" id="ARBA00006640"/>
    </source>
</evidence>
<dbReference type="PhylomeDB" id="A7SJ67"/>
<dbReference type="GO" id="GO:0006412">
    <property type="term" value="P:translation"/>
    <property type="evidence" value="ECO:0007669"/>
    <property type="project" value="InterPro"/>
</dbReference>
<dbReference type="Proteomes" id="UP000001593">
    <property type="component" value="Unassembled WGS sequence"/>
</dbReference>
<name>A7SJ67_NEMVE</name>
<reference evidence="4 5" key="1">
    <citation type="journal article" date="2007" name="Science">
        <title>Sea anemone genome reveals ancestral eumetazoan gene repertoire and genomic organization.</title>
        <authorList>
            <person name="Putnam N.H."/>
            <person name="Srivastava M."/>
            <person name="Hellsten U."/>
            <person name="Dirks B."/>
            <person name="Chapman J."/>
            <person name="Salamov A."/>
            <person name="Terry A."/>
            <person name="Shapiro H."/>
            <person name="Lindquist E."/>
            <person name="Kapitonov V.V."/>
            <person name="Jurka J."/>
            <person name="Genikhovich G."/>
            <person name="Grigoriev I.V."/>
            <person name="Lucas S.M."/>
            <person name="Steele R.E."/>
            <person name="Finnerty J.R."/>
            <person name="Technau U."/>
            <person name="Martindale M.Q."/>
            <person name="Rokhsar D.S."/>
        </authorList>
    </citation>
    <scope>NUCLEOTIDE SEQUENCE [LARGE SCALE GENOMIC DNA]</scope>
    <source>
        <strain evidence="5">CH2 X CH6</strain>
    </source>
</reference>
<dbReference type="GO" id="GO:1990904">
    <property type="term" value="C:ribonucleoprotein complex"/>
    <property type="evidence" value="ECO:0007669"/>
    <property type="project" value="UniProtKB-KW"/>
</dbReference>
<gene>
    <name evidence="4" type="ORF">NEMVEDRAFT_v1g120285</name>
</gene>
<keyword evidence="2" id="KW-0689">Ribosomal protein</keyword>
<dbReference type="InParanoid" id="A7SJ67"/>
<evidence type="ECO:0000256" key="2">
    <source>
        <dbReference type="ARBA" id="ARBA00022980"/>
    </source>
</evidence>
<protein>
    <recommendedName>
        <fullName evidence="6">28S ribosomal protein S21, mitochondrial</fullName>
    </recommendedName>
</protein>
<dbReference type="PANTHER" id="PTHR21109">
    <property type="entry name" value="MITOCHONDRIAL 28S RIBOSOMAL PROTEIN S21"/>
    <property type="match status" value="1"/>
</dbReference>
<organism evidence="4 5">
    <name type="scientific">Nematostella vectensis</name>
    <name type="common">Starlet sea anemone</name>
    <dbReference type="NCBI Taxonomy" id="45351"/>
    <lineage>
        <taxon>Eukaryota</taxon>
        <taxon>Metazoa</taxon>
        <taxon>Cnidaria</taxon>
        <taxon>Anthozoa</taxon>
        <taxon>Hexacorallia</taxon>
        <taxon>Actiniaria</taxon>
        <taxon>Edwardsiidae</taxon>
        <taxon>Nematostella</taxon>
    </lineage>
</organism>
<dbReference type="EMBL" id="DS469675">
    <property type="protein sequence ID" value="EDO36220.1"/>
    <property type="molecule type" value="Genomic_DNA"/>
</dbReference>
<dbReference type="HOGENOM" id="CLU_167771_0_0_1"/>
<dbReference type="GO" id="GO:0003735">
    <property type="term" value="F:structural constituent of ribosome"/>
    <property type="evidence" value="ECO:0007669"/>
    <property type="project" value="InterPro"/>
</dbReference>
<accession>A7SJ67</accession>
<dbReference type="InterPro" id="IPR001911">
    <property type="entry name" value="Ribosomal_bS21"/>
</dbReference>
<evidence type="ECO:0000256" key="3">
    <source>
        <dbReference type="ARBA" id="ARBA00023274"/>
    </source>
</evidence>
<dbReference type="GO" id="GO:0005840">
    <property type="term" value="C:ribosome"/>
    <property type="evidence" value="ECO:0007669"/>
    <property type="project" value="UniProtKB-KW"/>
</dbReference>
<evidence type="ECO:0008006" key="6">
    <source>
        <dbReference type="Google" id="ProtNLM"/>
    </source>
</evidence>
<evidence type="ECO:0000313" key="5">
    <source>
        <dbReference type="Proteomes" id="UP000001593"/>
    </source>
</evidence>
<dbReference type="NCBIfam" id="TIGR00030">
    <property type="entry name" value="S21p"/>
    <property type="match status" value="1"/>
</dbReference>
<dbReference type="OMA" id="SYERCKR"/>
<comment type="similarity">
    <text evidence="1">Belongs to the bacterial ribosomal protein bS21 family.</text>
</comment>
<proteinExistence type="inferred from homology"/>
<keyword evidence="5" id="KW-1185">Reference proteome</keyword>
<keyword evidence="3" id="KW-0687">Ribonucleoprotein</keyword>
<dbReference type="Pfam" id="PF01165">
    <property type="entry name" value="Ribosomal_S21"/>
    <property type="match status" value="1"/>
</dbReference>
<dbReference type="STRING" id="45351.A7SJ67"/>
<sequence>MAHHSFLARTIMVAEKSGVSGAIRALRNVMAQEKHLKDIQLKRRYEKPTIKRRRKTYESSLRLYNSEMQRKVDFIMKGQRRETPWT</sequence>
<dbReference type="PANTHER" id="PTHR21109:SF0">
    <property type="entry name" value="SMALL RIBOSOMAL SUBUNIT PROTEIN BS21M"/>
    <property type="match status" value="1"/>
</dbReference>
<dbReference type="eggNOG" id="ENOG502S4BS">
    <property type="taxonomic scope" value="Eukaryota"/>
</dbReference>
<evidence type="ECO:0000313" key="4">
    <source>
        <dbReference type="EMBL" id="EDO36220.1"/>
    </source>
</evidence>
<dbReference type="AlphaFoldDB" id="A7SJ67"/>